<accession>A0A841E4X8</accession>
<organism evidence="3 4">
    <name type="scientific">Kribbella solani</name>
    <dbReference type="NCBI Taxonomy" id="236067"/>
    <lineage>
        <taxon>Bacteria</taxon>
        <taxon>Bacillati</taxon>
        <taxon>Actinomycetota</taxon>
        <taxon>Actinomycetes</taxon>
        <taxon>Propionibacteriales</taxon>
        <taxon>Kribbellaceae</taxon>
        <taxon>Kribbella</taxon>
    </lineage>
</organism>
<keyword evidence="2" id="KW-0472">Membrane</keyword>
<feature type="transmembrane region" description="Helical" evidence="2">
    <location>
        <begin position="409"/>
        <end position="431"/>
    </location>
</feature>
<sequence>MTDIAIERDQDRADEDTTPSIDEGNAIVRELLAAGEQLSRRELVNRYGRSERWWGYRKEAVDRDAANEKLAVTTADRHGGMPTESPDPEPSVASDAVASLPTPDGKDDGAAASDSLAAASRKRAVTTADRHDGTEAARTSALRQTGSGAAAASAPTTAIPVRWPDLIERQSYSEATNMPNRASIAPEGPVEHLSGPSGHLGDPSEGQGRTAGLQRWSPIAPNGDATPQVSRTGGMPPAAGQTVTAMPPEESRPESVAATDNGMPPSEERHAAVTAERHDGNQAASDALPGGTAPAAALAAEVAVTTAQRQDGTTVDPATPDTAPDGKAEVAAMRPPVAVTTADRHDGTETVTKAAQPGMPLMELVDSDEIRRAAVLQYAFYGTAALFALVGQVWAGVEIIFDGTSVPMGLRILIVTPALAVIELAGVATSHQADLRRRLGEQAYGYRVLSLMAALVAAGFNLAGHWGEWWPAIGFTGLSVFAYCSWLMQSGARRRDTLRAAGQMARTAPVYGVLQWIREPRLTRRARTLAVECGYGVHESLRVAREEVRTLARRKAIAAAIERRIRELHKNDEVGATIAATTYDLDRLADEVKERLDYQTAADYIAADLVLELRPESR</sequence>
<dbReference type="RefSeq" id="WP_184845002.1">
    <property type="nucleotide sequence ID" value="NZ_BAAAVN010000031.1"/>
</dbReference>
<dbReference type="AlphaFoldDB" id="A0A841E4X8"/>
<evidence type="ECO:0000313" key="3">
    <source>
        <dbReference type="EMBL" id="MBB5983980.1"/>
    </source>
</evidence>
<feature type="transmembrane region" description="Helical" evidence="2">
    <location>
        <begin position="443"/>
        <end position="463"/>
    </location>
</feature>
<dbReference type="Proteomes" id="UP000558997">
    <property type="component" value="Unassembled WGS sequence"/>
</dbReference>
<feature type="region of interest" description="Disordered" evidence="1">
    <location>
        <begin position="179"/>
        <end position="272"/>
    </location>
</feature>
<dbReference type="EMBL" id="JACHNF010000002">
    <property type="protein sequence ID" value="MBB5983980.1"/>
    <property type="molecule type" value="Genomic_DNA"/>
</dbReference>
<protein>
    <submittedName>
        <fullName evidence="3">Uncharacterized protein</fullName>
    </submittedName>
</protein>
<keyword evidence="2" id="KW-1133">Transmembrane helix</keyword>
<feature type="compositionally biased region" description="Low complexity" evidence="1">
    <location>
        <begin position="110"/>
        <end position="119"/>
    </location>
</feature>
<evidence type="ECO:0000313" key="4">
    <source>
        <dbReference type="Proteomes" id="UP000558997"/>
    </source>
</evidence>
<keyword evidence="2" id="KW-0812">Transmembrane</keyword>
<feature type="compositionally biased region" description="Low complexity" evidence="1">
    <location>
        <begin position="145"/>
        <end position="156"/>
    </location>
</feature>
<feature type="transmembrane region" description="Helical" evidence="2">
    <location>
        <begin position="378"/>
        <end position="397"/>
    </location>
</feature>
<proteinExistence type="predicted"/>
<keyword evidence="4" id="KW-1185">Reference proteome</keyword>
<evidence type="ECO:0000256" key="1">
    <source>
        <dbReference type="SAM" id="MobiDB-lite"/>
    </source>
</evidence>
<feature type="region of interest" description="Disordered" evidence="1">
    <location>
        <begin position="1"/>
        <end position="20"/>
    </location>
</feature>
<evidence type="ECO:0000256" key="2">
    <source>
        <dbReference type="SAM" id="Phobius"/>
    </source>
</evidence>
<gene>
    <name evidence="3" type="ORF">HDA44_007395</name>
</gene>
<reference evidence="3 4" key="1">
    <citation type="submission" date="2020-08" db="EMBL/GenBank/DDBJ databases">
        <title>Sequencing the genomes of 1000 actinobacteria strains.</title>
        <authorList>
            <person name="Klenk H.-P."/>
        </authorList>
    </citation>
    <scope>NUCLEOTIDE SEQUENCE [LARGE SCALE GENOMIC DNA]</scope>
    <source>
        <strain evidence="3 4">DSM 17294</strain>
    </source>
</reference>
<feature type="compositionally biased region" description="Basic and acidic residues" evidence="1">
    <location>
        <begin position="1"/>
        <end position="11"/>
    </location>
</feature>
<feature type="region of interest" description="Disordered" evidence="1">
    <location>
        <begin position="307"/>
        <end position="327"/>
    </location>
</feature>
<feature type="compositionally biased region" description="Low complexity" evidence="1">
    <location>
        <begin position="307"/>
        <end position="325"/>
    </location>
</feature>
<name>A0A841E4X8_9ACTN</name>
<feature type="region of interest" description="Disordered" evidence="1">
    <location>
        <begin position="64"/>
        <end position="156"/>
    </location>
</feature>
<comment type="caution">
    <text evidence="3">The sequence shown here is derived from an EMBL/GenBank/DDBJ whole genome shotgun (WGS) entry which is preliminary data.</text>
</comment>
<feature type="transmembrane region" description="Helical" evidence="2">
    <location>
        <begin position="469"/>
        <end position="488"/>
    </location>
</feature>